<comment type="caution">
    <text evidence="1">The sequence shown here is derived from an EMBL/GenBank/DDBJ whole genome shotgun (WGS) entry which is preliminary data.</text>
</comment>
<keyword evidence="2" id="KW-1185">Reference proteome</keyword>
<evidence type="ECO:0000313" key="1">
    <source>
        <dbReference type="EMBL" id="KAF4956668.1"/>
    </source>
</evidence>
<reference evidence="1" key="1">
    <citation type="journal article" date="2020" name="BMC Genomics">
        <title>Correction to: Identification and distribution of gene clusters required for synthesis of sphingolipid metabolism inhibitors in diverse species of the filamentous fungus Fusarium.</title>
        <authorList>
            <person name="Kim H.S."/>
            <person name="Lohmar J.M."/>
            <person name="Busman M."/>
            <person name="Brown D.W."/>
            <person name="Naumann T.A."/>
            <person name="Divon H.H."/>
            <person name="Lysoe E."/>
            <person name="Uhlig S."/>
            <person name="Proctor R.H."/>
        </authorList>
    </citation>
    <scope>NUCLEOTIDE SEQUENCE</scope>
    <source>
        <strain evidence="1">NRRL 45417</strain>
    </source>
</reference>
<name>A0A8H4TET3_9HYPO</name>
<organism evidence="1 2">
    <name type="scientific">Fusarium gaditjirri</name>
    <dbReference type="NCBI Taxonomy" id="282569"/>
    <lineage>
        <taxon>Eukaryota</taxon>
        <taxon>Fungi</taxon>
        <taxon>Dikarya</taxon>
        <taxon>Ascomycota</taxon>
        <taxon>Pezizomycotina</taxon>
        <taxon>Sordariomycetes</taxon>
        <taxon>Hypocreomycetidae</taxon>
        <taxon>Hypocreales</taxon>
        <taxon>Nectriaceae</taxon>
        <taxon>Fusarium</taxon>
        <taxon>Fusarium nisikadoi species complex</taxon>
    </lineage>
</organism>
<sequence length="152" mass="17427">MEPDSAAYTLTAAQFARQVNQRGGNALIRRAQVARVLASFEEAKKHLAKDVIEELHKYLITGQWIQDHTNAGSHTAYKRFVGLGGYRKTRYYPHFFVIQAIYAQNGRHTGSAVERLYEELSGHWGKVIPSDKPFYLRLADTDLERWLIIGDY</sequence>
<dbReference type="Proteomes" id="UP000604273">
    <property type="component" value="Unassembled WGS sequence"/>
</dbReference>
<reference evidence="1" key="2">
    <citation type="submission" date="2020-05" db="EMBL/GenBank/DDBJ databases">
        <authorList>
            <person name="Kim H.-S."/>
            <person name="Proctor R.H."/>
            <person name="Brown D.W."/>
        </authorList>
    </citation>
    <scope>NUCLEOTIDE SEQUENCE</scope>
    <source>
        <strain evidence="1">NRRL 45417</strain>
    </source>
</reference>
<proteinExistence type="predicted"/>
<dbReference type="EMBL" id="JABFAI010000081">
    <property type="protein sequence ID" value="KAF4956668.1"/>
    <property type="molecule type" value="Genomic_DNA"/>
</dbReference>
<accession>A0A8H4TET3</accession>
<protein>
    <submittedName>
        <fullName evidence="1">Uncharacterized protein</fullName>
    </submittedName>
</protein>
<dbReference type="OrthoDB" id="5102578at2759"/>
<dbReference type="AlphaFoldDB" id="A0A8H4TET3"/>
<evidence type="ECO:0000313" key="2">
    <source>
        <dbReference type="Proteomes" id="UP000604273"/>
    </source>
</evidence>
<gene>
    <name evidence="1" type="ORF">FGADI_3657</name>
</gene>